<dbReference type="SMART" id="SM00862">
    <property type="entry name" value="Trans_reg_C"/>
    <property type="match status" value="1"/>
</dbReference>
<dbReference type="SUPFAM" id="SSF52172">
    <property type="entry name" value="CheY-like"/>
    <property type="match status" value="1"/>
</dbReference>
<keyword evidence="9" id="KW-1185">Reference proteome</keyword>
<dbReference type="Gene3D" id="1.10.10.10">
    <property type="entry name" value="Winged helix-like DNA-binding domain superfamily/Winged helix DNA-binding domain"/>
    <property type="match status" value="1"/>
</dbReference>
<dbReference type="GO" id="GO:0006355">
    <property type="term" value="P:regulation of DNA-templated transcription"/>
    <property type="evidence" value="ECO:0007669"/>
    <property type="project" value="InterPro"/>
</dbReference>
<keyword evidence="4 6" id="KW-0238">DNA-binding</keyword>
<dbReference type="Pfam" id="PF00486">
    <property type="entry name" value="Trans_reg_C"/>
    <property type="match status" value="1"/>
</dbReference>
<dbReference type="GO" id="GO:0032993">
    <property type="term" value="C:protein-DNA complex"/>
    <property type="evidence" value="ECO:0007669"/>
    <property type="project" value="TreeGrafter"/>
</dbReference>
<dbReference type="InterPro" id="IPR016032">
    <property type="entry name" value="Sig_transdc_resp-reg_C-effctor"/>
</dbReference>
<comment type="caution">
    <text evidence="8">The sequence shown here is derived from an EMBL/GenBank/DDBJ whole genome shotgun (WGS) entry which is preliminary data.</text>
</comment>
<dbReference type="RefSeq" id="WP_051500966.1">
    <property type="nucleotide sequence ID" value="NZ_SOAN01000001.1"/>
</dbReference>
<name>A0A4R7G7J3_9MICC</name>
<dbReference type="FunFam" id="1.10.10.10:FF:000005">
    <property type="entry name" value="Two-component system response regulator"/>
    <property type="match status" value="1"/>
</dbReference>
<organism evidence="8 9">
    <name type="scientific">Nesterenkonia aurantiaca</name>
    <dbReference type="NCBI Taxonomy" id="1436010"/>
    <lineage>
        <taxon>Bacteria</taxon>
        <taxon>Bacillati</taxon>
        <taxon>Actinomycetota</taxon>
        <taxon>Actinomycetes</taxon>
        <taxon>Micrococcales</taxon>
        <taxon>Micrococcaceae</taxon>
        <taxon>Nesterenkonia</taxon>
    </lineage>
</organism>
<gene>
    <name evidence="8" type="ORF">EV640_101252</name>
</gene>
<evidence type="ECO:0000256" key="2">
    <source>
        <dbReference type="ARBA" id="ARBA00023012"/>
    </source>
</evidence>
<dbReference type="EMBL" id="SOAN01000001">
    <property type="protein sequence ID" value="TDS87468.1"/>
    <property type="molecule type" value="Genomic_DNA"/>
</dbReference>
<keyword evidence="2" id="KW-0902">Two-component regulatory system</keyword>
<dbReference type="Proteomes" id="UP000294506">
    <property type="component" value="Unassembled WGS sequence"/>
</dbReference>
<evidence type="ECO:0000313" key="8">
    <source>
        <dbReference type="EMBL" id="TDS87468.1"/>
    </source>
</evidence>
<dbReference type="GO" id="GO:0005829">
    <property type="term" value="C:cytosol"/>
    <property type="evidence" value="ECO:0007669"/>
    <property type="project" value="TreeGrafter"/>
</dbReference>
<feature type="domain" description="OmpR/PhoB-type" evidence="7">
    <location>
        <begin position="155"/>
        <end position="252"/>
    </location>
</feature>
<reference evidence="8 9" key="1">
    <citation type="submission" date="2019-03" db="EMBL/GenBank/DDBJ databases">
        <title>Genomic Encyclopedia of Type Strains, Phase III (KMG-III): the genomes of soil and plant-associated and newly described type strains.</title>
        <authorList>
            <person name="Whitman W."/>
        </authorList>
    </citation>
    <scope>NUCLEOTIDE SEQUENCE [LARGE SCALE GENOMIC DNA]</scope>
    <source>
        <strain evidence="8 9">DSM 27373</strain>
    </source>
</reference>
<dbReference type="PANTHER" id="PTHR48111:SF28">
    <property type="entry name" value="TRANSCRIPTIONAL REGULATORY PROTEIN TCRX-RELATED"/>
    <property type="match status" value="1"/>
</dbReference>
<evidence type="ECO:0000313" key="9">
    <source>
        <dbReference type="Proteomes" id="UP000294506"/>
    </source>
</evidence>
<keyword evidence="5" id="KW-0804">Transcription</keyword>
<dbReference type="InterPro" id="IPR036388">
    <property type="entry name" value="WH-like_DNA-bd_sf"/>
</dbReference>
<dbReference type="CDD" id="cd00383">
    <property type="entry name" value="trans_reg_C"/>
    <property type="match status" value="1"/>
</dbReference>
<protein>
    <submittedName>
        <fullName evidence="8">Two-component system OmpR family response regulator</fullName>
    </submittedName>
</protein>
<dbReference type="SUPFAM" id="SSF46894">
    <property type="entry name" value="C-terminal effector domain of the bipartite response regulators"/>
    <property type="match status" value="1"/>
</dbReference>
<proteinExistence type="predicted"/>
<evidence type="ECO:0000256" key="5">
    <source>
        <dbReference type="ARBA" id="ARBA00023163"/>
    </source>
</evidence>
<evidence type="ECO:0000256" key="3">
    <source>
        <dbReference type="ARBA" id="ARBA00023015"/>
    </source>
</evidence>
<accession>A0A4R7G7J3</accession>
<dbReference type="GO" id="GO:0000156">
    <property type="term" value="F:phosphorelay response regulator activity"/>
    <property type="evidence" value="ECO:0007669"/>
    <property type="project" value="TreeGrafter"/>
</dbReference>
<dbReference type="PROSITE" id="PS51755">
    <property type="entry name" value="OMPR_PHOB"/>
    <property type="match status" value="1"/>
</dbReference>
<evidence type="ECO:0000256" key="1">
    <source>
        <dbReference type="ARBA" id="ARBA00022553"/>
    </source>
</evidence>
<dbReference type="PANTHER" id="PTHR48111">
    <property type="entry name" value="REGULATOR OF RPOS"/>
    <property type="match status" value="1"/>
</dbReference>
<dbReference type="AlphaFoldDB" id="A0A4R7G7J3"/>
<keyword evidence="3" id="KW-0805">Transcription regulation</keyword>
<evidence type="ECO:0000256" key="4">
    <source>
        <dbReference type="ARBA" id="ARBA00023125"/>
    </source>
</evidence>
<keyword evidence="1" id="KW-0597">Phosphoprotein</keyword>
<evidence type="ECO:0000259" key="7">
    <source>
        <dbReference type="PROSITE" id="PS51755"/>
    </source>
</evidence>
<dbReference type="GO" id="GO:0000976">
    <property type="term" value="F:transcription cis-regulatory region binding"/>
    <property type="evidence" value="ECO:0007669"/>
    <property type="project" value="TreeGrafter"/>
</dbReference>
<dbReference type="InterPro" id="IPR039420">
    <property type="entry name" value="WalR-like"/>
</dbReference>
<dbReference type="InterPro" id="IPR011006">
    <property type="entry name" value="CheY-like_superfamily"/>
</dbReference>
<sequence length="269" mass="29272">MAGESSSGPLHGLPTASPPPAPAALLISSPVLILGGPSPAASELCQRLRGIDVKVLLASSAETARQALQVDAPELFVMDARSSRRVSDGEKVLEDLRAGTDPSAVLHWFDADVDLQRLLETVRPRDDHMAGPISVDEALRRLHFITARLPERAEGERLLVGDLELDTAARTVRRGGRDIDLSDTEFRLLRLLMRHARTVLPKAEILQQVWEYEFAGQANIVELYISYVRKKIEADMPRMIHTVRGAGYVLRPAEHGPSGLTSASSAGSP</sequence>
<evidence type="ECO:0000256" key="6">
    <source>
        <dbReference type="PROSITE-ProRule" id="PRU01091"/>
    </source>
</evidence>
<dbReference type="InterPro" id="IPR001867">
    <property type="entry name" value="OmpR/PhoB-type_DNA-bd"/>
</dbReference>
<feature type="DNA-binding region" description="OmpR/PhoB-type" evidence="6">
    <location>
        <begin position="155"/>
        <end position="252"/>
    </location>
</feature>